<dbReference type="PANTHER" id="PTHR43085">
    <property type="entry name" value="HEXOKINASE FAMILY MEMBER"/>
    <property type="match status" value="1"/>
</dbReference>
<evidence type="ECO:0000313" key="6">
    <source>
        <dbReference type="Proteomes" id="UP001058974"/>
    </source>
</evidence>
<evidence type="ECO:0000313" key="5">
    <source>
        <dbReference type="EMBL" id="KAI5397749.1"/>
    </source>
</evidence>
<feature type="non-terminal residue" evidence="5">
    <location>
        <position position="128"/>
    </location>
</feature>
<keyword evidence="3" id="KW-0418">Kinase</keyword>
<accession>A0A9D5A6X9</accession>
<evidence type="ECO:0000256" key="2">
    <source>
        <dbReference type="ARBA" id="ARBA00022679"/>
    </source>
</evidence>
<dbReference type="GO" id="GO:0005829">
    <property type="term" value="C:cytosol"/>
    <property type="evidence" value="ECO:0007669"/>
    <property type="project" value="TreeGrafter"/>
</dbReference>
<evidence type="ECO:0000256" key="3">
    <source>
        <dbReference type="ARBA" id="ARBA00022777"/>
    </source>
</evidence>
<dbReference type="Gene3D" id="3.40.1190.20">
    <property type="match status" value="1"/>
</dbReference>
<reference evidence="5 6" key="1">
    <citation type="journal article" date="2022" name="Nat. Genet.">
        <title>Improved pea reference genome and pan-genome highlight genomic features and evolutionary characteristics.</title>
        <authorList>
            <person name="Yang T."/>
            <person name="Liu R."/>
            <person name="Luo Y."/>
            <person name="Hu S."/>
            <person name="Wang D."/>
            <person name="Wang C."/>
            <person name="Pandey M.K."/>
            <person name="Ge S."/>
            <person name="Xu Q."/>
            <person name="Li N."/>
            <person name="Li G."/>
            <person name="Huang Y."/>
            <person name="Saxena R.K."/>
            <person name="Ji Y."/>
            <person name="Li M."/>
            <person name="Yan X."/>
            <person name="He Y."/>
            <person name="Liu Y."/>
            <person name="Wang X."/>
            <person name="Xiang C."/>
            <person name="Varshney R.K."/>
            <person name="Ding H."/>
            <person name="Gao S."/>
            <person name="Zong X."/>
        </authorList>
    </citation>
    <scope>NUCLEOTIDE SEQUENCE [LARGE SCALE GENOMIC DNA]</scope>
    <source>
        <strain evidence="5 6">cv. Zhongwan 6</strain>
    </source>
</reference>
<comment type="similarity">
    <text evidence="1">Belongs to the carbohydrate kinase PfkB family.</text>
</comment>
<dbReference type="EMBL" id="JAMSHJ010000006">
    <property type="protein sequence ID" value="KAI5397749.1"/>
    <property type="molecule type" value="Genomic_DNA"/>
</dbReference>
<dbReference type="InterPro" id="IPR050306">
    <property type="entry name" value="PfkB_Carbo_kinase"/>
</dbReference>
<name>A0A9D5A6X9_PEA</name>
<dbReference type="InterPro" id="IPR002173">
    <property type="entry name" value="Carboh/pur_kinase_PfkB_CS"/>
</dbReference>
<dbReference type="InterPro" id="IPR029056">
    <property type="entry name" value="Ribokinase-like"/>
</dbReference>
<dbReference type="Gramene" id="Psat06G0353400-T2">
    <property type="protein sequence ID" value="KAI5397749.1"/>
    <property type="gene ID" value="KIW84_063534"/>
</dbReference>
<dbReference type="InterPro" id="IPR011611">
    <property type="entry name" value="PfkB_dom"/>
</dbReference>
<dbReference type="GO" id="GO:0008865">
    <property type="term" value="F:fructokinase activity"/>
    <property type="evidence" value="ECO:0007669"/>
    <property type="project" value="TreeGrafter"/>
</dbReference>
<evidence type="ECO:0000256" key="1">
    <source>
        <dbReference type="ARBA" id="ARBA00010688"/>
    </source>
</evidence>
<gene>
    <name evidence="5" type="ORF">KIW84_063534</name>
</gene>
<dbReference type="AlphaFoldDB" id="A0A9D5A6X9"/>
<dbReference type="SUPFAM" id="SSF53613">
    <property type="entry name" value="Ribokinase-like"/>
    <property type="match status" value="1"/>
</dbReference>
<sequence length="128" mass="13817">VSDDEVEFLTQKDAQNEEVIRSLWHDRLKLLLITDGEKGCRYVTKNFKGNVSGFKVNAVDTTGAGDAFVGALLTAVARDTSIFDNEAKLREALTFSNACGAMCTTQKGAIPALPTAEEAKKFISSKAN</sequence>
<evidence type="ECO:0000259" key="4">
    <source>
        <dbReference type="Pfam" id="PF00294"/>
    </source>
</evidence>
<comment type="caution">
    <text evidence="5">The sequence shown here is derived from an EMBL/GenBank/DDBJ whole genome shotgun (WGS) entry which is preliminary data.</text>
</comment>
<dbReference type="GO" id="GO:0006000">
    <property type="term" value="P:fructose metabolic process"/>
    <property type="evidence" value="ECO:0007669"/>
    <property type="project" value="TreeGrafter"/>
</dbReference>
<feature type="domain" description="Carbohydrate kinase PfkB" evidence="4">
    <location>
        <begin position="2"/>
        <end position="115"/>
    </location>
</feature>
<protein>
    <submittedName>
        <fullName evidence="5">Fructokinase-2, variant 2</fullName>
    </submittedName>
</protein>
<proteinExistence type="inferred from homology"/>
<dbReference type="PANTHER" id="PTHR43085:SF6">
    <property type="entry name" value="FRUCTOKINASE-5-RELATED"/>
    <property type="match status" value="1"/>
</dbReference>
<dbReference type="Pfam" id="PF00294">
    <property type="entry name" value="PfkB"/>
    <property type="match status" value="1"/>
</dbReference>
<dbReference type="PROSITE" id="PS00584">
    <property type="entry name" value="PFKB_KINASES_2"/>
    <property type="match status" value="1"/>
</dbReference>
<keyword evidence="6" id="KW-1185">Reference proteome</keyword>
<organism evidence="5 6">
    <name type="scientific">Pisum sativum</name>
    <name type="common">Garden pea</name>
    <name type="synonym">Lathyrus oleraceus</name>
    <dbReference type="NCBI Taxonomy" id="3888"/>
    <lineage>
        <taxon>Eukaryota</taxon>
        <taxon>Viridiplantae</taxon>
        <taxon>Streptophyta</taxon>
        <taxon>Embryophyta</taxon>
        <taxon>Tracheophyta</taxon>
        <taxon>Spermatophyta</taxon>
        <taxon>Magnoliopsida</taxon>
        <taxon>eudicotyledons</taxon>
        <taxon>Gunneridae</taxon>
        <taxon>Pentapetalae</taxon>
        <taxon>rosids</taxon>
        <taxon>fabids</taxon>
        <taxon>Fabales</taxon>
        <taxon>Fabaceae</taxon>
        <taxon>Papilionoideae</taxon>
        <taxon>50 kb inversion clade</taxon>
        <taxon>NPAAA clade</taxon>
        <taxon>Hologalegina</taxon>
        <taxon>IRL clade</taxon>
        <taxon>Fabeae</taxon>
        <taxon>Lathyrus</taxon>
    </lineage>
</organism>
<keyword evidence="2" id="KW-0808">Transferase</keyword>
<dbReference type="Proteomes" id="UP001058974">
    <property type="component" value="Chromosome 6"/>
</dbReference>